<dbReference type="GO" id="GO:0008080">
    <property type="term" value="F:N-acetyltransferase activity"/>
    <property type="evidence" value="ECO:0007669"/>
    <property type="project" value="UniProtKB-ARBA"/>
</dbReference>
<protein>
    <submittedName>
        <fullName evidence="4">GNAT family acetyltransferase</fullName>
    </submittedName>
</protein>
<proteinExistence type="predicted"/>
<dbReference type="Pfam" id="PF13508">
    <property type="entry name" value="Acetyltransf_7"/>
    <property type="match status" value="1"/>
</dbReference>
<dbReference type="InterPro" id="IPR051635">
    <property type="entry name" value="SNAT-like"/>
</dbReference>
<gene>
    <name evidence="4" type="ORF">LCB40_12750</name>
</gene>
<name>A0A916QHD2_9LACO</name>
<dbReference type="EMBL" id="BMAY01000009">
    <property type="protein sequence ID" value="GFZ27395.1"/>
    <property type="molecule type" value="Genomic_DNA"/>
</dbReference>
<feature type="domain" description="N-acetyltransferase" evidence="3">
    <location>
        <begin position="2"/>
        <end position="161"/>
    </location>
</feature>
<reference evidence="4" key="1">
    <citation type="submission" date="2020-08" db="EMBL/GenBank/DDBJ databases">
        <title>Taxonomic study for Lactobacillus species isolated from hardwood bark.</title>
        <authorList>
            <person name="Tohno M."/>
            <person name="Tanizawa Y."/>
        </authorList>
    </citation>
    <scope>NUCLEOTIDE SEQUENCE</scope>
    <source>
        <strain evidence="4">B40</strain>
    </source>
</reference>
<dbReference type="SUPFAM" id="SSF55729">
    <property type="entry name" value="Acyl-CoA N-acyltransferases (Nat)"/>
    <property type="match status" value="1"/>
</dbReference>
<dbReference type="PANTHER" id="PTHR10908:SF0">
    <property type="entry name" value="SEROTONIN N-ACETYLTRANSFERASE"/>
    <property type="match status" value="1"/>
</dbReference>
<evidence type="ECO:0000313" key="5">
    <source>
        <dbReference type="Proteomes" id="UP000677218"/>
    </source>
</evidence>
<dbReference type="CDD" id="cd04301">
    <property type="entry name" value="NAT_SF"/>
    <property type="match status" value="1"/>
</dbReference>
<keyword evidence="1" id="KW-0808">Transferase</keyword>
<dbReference type="InterPro" id="IPR016181">
    <property type="entry name" value="Acyl_CoA_acyltransferase"/>
</dbReference>
<evidence type="ECO:0000259" key="3">
    <source>
        <dbReference type="PROSITE" id="PS51186"/>
    </source>
</evidence>
<dbReference type="AlphaFoldDB" id="A0A916QHD2"/>
<keyword evidence="2" id="KW-0012">Acyltransferase</keyword>
<sequence>MIQVRQVAKQDLPQVAAIERAGFNEAEAAGIAQIRERFAKIPDTFLVATDQDQVVGFIVGPAVKEQFVTDEMYEHTPHNLPRGGHQMVLSIAVSPTYRGQGIGTLLLNELAQVAKAAGRATISLTSLAKNVPFYQHNGFIKVGVSNSEHAGEVWYDLVKKL</sequence>
<dbReference type="Gene3D" id="3.40.630.30">
    <property type="match status" value="1"/>
</dbReference>
<dbReference type="InterPro" id="IPR000182">
    <property type="entry name" value="GNAT_dom"/>
</dbReference>
<dbReference type="PANTHER" id="PTHR10908">
    <property type="entry name" value="SEROTONIN N-ACETYLTRANSFERASE"/>
    <property type="match status" value="1"/>
</dbReference>
<comment type="caution">
    <text evidence="4">The sequence shown here is derived from an EMBL/GenBank/DDBJ whole genome shotgun (WGS) entry which is preliminary data.</text>
</comment>
<organism evidence="4 5">
    <name type="scientific">Lactobacillus corticis</name>
    <dbReference type="NCBI Taxonomy" id="2201249"/>
    <lineage>
        <taxon>Bacteria</taxon>
        <taxon>Bacillati</taxon>
        <taxon>Bacillota</taxon>
        <taxon>Bacilli</taxon>
        <taxon>Lactobacillales</taxon>
        <taxon>Lactobacillaceae</taxon>
        <taxon>Lactobacillus</taxon>
    </lineage>
</organism>
<dbReference type="Proteomes" id="UP000677218">
    <property type="component" value="Unassembled WGS sequence"/>
</dbReference>
<dbReference type="PROSITE" id="PS51186">
    <property type="entry name" value="GNAT"/>
    <property type="match status" value="1"/>
</dbReference>
<keyword evidence="5" id="KW-1185">Reference proteome</keyword>
<accession>A0A916QHD2</accession>
<evidence type="ECO:0000256" key="1">
    <source>
        <dbReference type="ARBA" id="ARBA00022679"/>
    </source>
</evidence>
<evidence type="ECO:0000256" key="2">
    <source>
        <dbReference type="ARBA" id="ARBA00023315"/>
    </source>
</evidence>
<evidence type="ECO:0000313" key="4">
    <source>
        <dbReference type="EMBL" id="GFZ27395.1"/>
    </source>
</evidence>